<dbReference type="GO" id="GO:0012505">
    <property type="term" value="C:endomembrane system"/>
    <property type="evidence" value="ECO:0007669"/>
    <property type="project" value="UniProtKB-SubCell"/>
</dbReference>
<comment type="subunit">
    <text evidence="13">F-type ATPases have 2 components, F(1) - the catalytic core - and F(0) - the membrane proton channel. F(1) has five subunits: alpha(3), beta(3), gamma(1), delta(1), epsilon(1). F(0) has three main subunits: a(1), b(2) and c(10-14). The alpha and beta chains form an alternating ring which encloses part of the gamma chain. F(1) is attached to F(0) by a central stalk formed by the gamma and epsilon chains, while a peripheral stalk is formed by the delta and b chains.</text>
</comment>
<comment type="function">
    <text evidence="10 13">F(1)F(0) ATP synthase produces ATP from ADP in the presence of a proton or sodium gradient. F-type ATPases consist of two structural domains, F(1) containing the extramembraneous catalytic core and F(0) containing the membrane proton channel, linked together by a central stalk and a peripheral stalk. During catalysis, ATP synthesis in the catalytic domain of F(1) is coupled via a rotary mechanism of the central stalk subunits to proton translocation.</text>
</comment>
<keyword evidence="3 13" id="KW-0138">CF(0)</keyword>
<dbReference type="GO" id="GO:0046933">
    <property type="term" value="F:proton-transporting ATP synthase activity, rotational mechanism"/>
    <property type="evidence" value="ECO:0007669"/>
    <property type="project" value="UniProtKB-UniRule"/>
</dbReference>
<sequence>MELNWSTFLLEILNFLILLWILKRFLYQPVLDTIAKRRVGIEQTLANAQAIRGEAVALQSQYESRLKEWSEERESAREALRQEISEEREHQWVTLGGELKREREKAMVLDEKLRADAVRKYQEASLEIGARFVARLLSELACPQLESSLFEMAMRQLDSLPAERVSAIRQACEETPEEAEVATAYSLDAQHRQRLAEKLGSLLEMPVTCRFVEDAQLLAGLRITIGPWVFLANLQEELKSFALSAHEPN</sequence>
<evidence type="ECO:0000256" key="13">
    <source>
        <dbReference type="HAMAP-Rule" id="MF_01398"/>
    </source>
</evidence>
<evidence type="ECO:0000256" key="10">
    <source>
        <dbReference type="ARBA" id="ARBA00025198"/>
    </source>
</evidence>
<accession>A0A2W4Q955</accession>
<dbReference type="Pfam" id="PF00213">
    <property type="entry name" value="OSCP"/>
    <property type="match status" value="1"/>
</dbReference>
<gene>
    <name evidence="13" type="primary">atpF</name>
    <name evidence="16" type="ORF">DM484_30440</name>
</gene>
<comment type="function">
    <text evidence="11">Component of the F(0) channel, it forms part of the peripheral stalk, linking F(1) to F(0). The b'-subunit is a diverged and duplicated form of b found in plants and photosynthetic bacteria.</text>
</comment>
<keyword evidence="8 13" id="KW-0472">Membrane</keyword>
<keyword evidence="13" id="KW-1003">Cell membrane</keyword>
<evidence type="ECO:0000256" key="4">
    <source>
        <dbReference type="ARBA" id="ARBA00022692"/>
    </source>
</evidence>
<feature type="transmembrane region" description="Helical" evidence="13">
    <location>
        <begin position="6"/>
        <end position="27"/>
    </location>
</feature>
<evidence type="ECO:0000256" key="7">
    <source>
        <dbReference type="ARBA" id="ARBA00023065"/>
    </source>
</evidence>
<keyword evidence="15" id="KW-0175">Coiled coil</keyword>
<dbReference type="Pfam" id="PF00430">
    <property type="entry name" value="ATP-synt_B"/>
    <property type="match status" value="1"/>
</dbReference>
<evidence type="ECO:0000313" key="17">
    <source>
        <dbReference type="Proteomes" id="UP000249396"/>
    </source>
</evidence>
<keyword evidence="6 13" id="KW-1133">Transmembrane helix</keyword>
<proteinExistence type="inferred from homology"/>
<evidence type="ECO:0000256" key="6">
    <source>
        <dbReference type="ARBA" id="ARBA00022989"/>
    </source>
</evidence>
<dbReference type="CDD" id="cd06503">
    <property type="entry name" value="ATP-synt_Fo_b"/>
    <property type="match status" value="1"/>
</dbReference>
<keyword evidence="5 13" id="KW-0375">Hydrogen ion transport</keyword>
<dbReference type="EMBL" id="QJPH01000589">
    <property type="protein sequence ID" value="PZN69055.1"/>
    <property type="molecule type" value="Genomic_DNA"/>
</dbReference>
<evidence type="ECO:0000256" key="15">
    <source>
        <dbReference type="SAM" id="Coils"/>
    </source>
</evidence>
<dbReference type="PANTHER" id="PTHR33445">
    <property type="entry name" value="ATP SYNTHASE SUBUNIT B', CHLOROPLASTIC"/>
    <property type="match status" value="1"/>
</dbReference>
<dbReference type="HAMAP" id="MF_01398">
    <property type="entry name" value="ATP_synth_b_bprime"/>
    <property type="match status" value="1"/>
</dbReference>
<dbReference type="Proteomes" id="UP000249396">
    <property type="component" value="Unassembled WGS sequence"/>
</dbReference>
<organism evidence="16 17">
    <name type="scientific">Candidatus Methylumidiphilus alinenensis</name>
    <dbReference type="NCBI Taxonomy" id="2202197"/>
    <lineage>
        <taxon>Bacteria</taxon>
        <taxon>Pseudomonadati</taxon>
        <taxon>Pseudomonadota</taxon>
        <taxon>Gammaproteobacteria</taxon>
        <taxon>Methylococcales</taxon>
        <taxon>Candidatus Methylumidiphilus</taxon>
    </lineage>
</organism>
<evidence type="ECO:0000256" key="2">
    <source>
        <dbReference type="ARBA" id="ARBA00022448"/>
    </source>
</evidence>
<dbReference type="AlphaFoldDB" id="A0A2W4Q955"/>
<evidence type="ECO:0000256" key="1">
    <source>
        <dbReference type="ARBA" id="ARBA00005513"/>
    </source>
</evidence>
<protein>
    <recommendedName>
        <fullName evidence="13">ATP synthase subunit b</fullName>
    </recommendedName>
    <alternativeName>
        <fullName evidence="13">ATP synthase F(0) sector subunit b</fullName>
    </alternativeName>
    <alternativeName>
        <fullName evidence="13">ATPase subunit I</fullName>
    </alternativeName>
    <alternativeName>
        <fullName evidence="13">F-type ATPase subunit b</fullName>
        <shortName evidence="13">F-ATPase subunit b</shortName>
    </alternativeName>
</protein>
<keyword evidence="9 13" id="KW-0066">ATP synthesis</keyword>
<dbReference type="InterPro" id="IPR050059">
    <property type="entry name" value="ATP_synthase_B_chain"/>
</dbReference>
<keyword evidence="4 13" id="KW-0812">Transmembrane</keyword>
<evidence type="ECO:0000313" key="16">
    <source>
        <dbReference type="EMBL" id="PZN69055.1"/>
    </source>
</evidence>
<comment type="subcellular location">
    <subcellularLocation>
        <location evidence="13">Cell membrane</location>
        <topology evidence="13">Single-pass membrane protein</topology>
    </subcellularLocation>
    <subcellularLocation>
        <location evidence="12">Endomembrane system</location>
        <topology evidence="12">Single-pass membrane protein</topology>
    </subcellularLocation>
</comment>
<dbReference type="GO" id="GO:0045259">
    <property type="term" value="C:proton-transporting ATP synthase complex"/>
    <property type="evidence" value="ECO:0007669"/>
    <property type="project" value="UniProtKB-KW"/>
</dbReference>
<dbReference type="GO" id="GO:0005886">
    <property type="term" value="C:plasma membrane"/>
    <property type="evidence" value="ECO:0007669"/>
    <property type="project" value="UniProtKB-SubCell"/>
</dbReference>
<comment type="similarity">
    <text evidence="1 13 14">Belongs to the ATPase B chain family.</text>
</comment>
<evidence type="ECO:0000256" key="14">
    <source>
        <dbReference type="RuleBase" id="RU003848"/>
    </source>
</evidence>
<feature type="coiled-coil region" evidence="15">
    <location>
        <begin position="59"/>
        <end position="86"/>
    </location>
</feature>
<evidence type="ECO:0000256" key="12">
    <source>
        <dbReference type="ARBA" id="ARBA00037847"/>
    </source>
</evidence>
<dbReference type="InterPro" id="IPR000711">
    <property type="entry name" value="ATPase_OSCP/dsu"/>
</dbReference>
<dbReference type="GO" id="GO:0046961">
    <property type="term" value="F:proton-transporting ATPase activity, rotational mechanism"/>
    <property type="evidence" value="ECO:0007669"/>
    <property type="project" value="TreeGrafter"/>
</dbReference>
<keyword evidence="7 13" id="KW-0406">Ion transport</keyword>
<evidence type="ECO:0000256" key="9">
    <source>
        <dbReference type="ARBA" id="ARBA00023310"/>
    </source>
</evidence>
<evidence type="ECO:0000256" key="8">
    <source>
        <dbReference type="ARBA" id="ARBA00023136"/>
    </source>
</evidence>
<dbReference type="PANTHER" id="PTHR33445:SF2">
    <property type="entry name" value="ATP SYNTHASE SUBUNIT B', CHLOROPLASTIC"/>
    <property type="match status" value="1"/>
</dbReference>
<evidence type="ECO:0000256" key="5">
    <source>
        <dbReference type="ARBA" id="ARBA00022781"/>
    </source>
</evidence>
<keyword evidence="2 13" id="KW-0813">Transport</keyword>
<reference evidence="16 17" key="1">
    <citation type="journal article" date="2018" name="Aquat. Microb. Ecol.">
        <title>Gammaproteobacterial methanotrophs dominate.</title>
        <authorList>
            <person name="Rissanen A.J."/>
            <person name="Saarenheimo J."/>
            <person name="Tiirola M."/>
            <person name="Peura S."/>
            <person name="Aalto S.L."/>
            <person name="Karvinen A."/>
            <person name="Nykanen H."/>
        </authorList>
    </citation>
    <scope>NUCLEOTIDE SEQUENCE [LARGE SCALE GENOMIC DNA]</scope>
    <source>
        <strain evidence="16">AMbin10</strain>
    </source>
</reference>
<comment type="caution">
    <text evidence="16">The sequence shown here is derived from an EMBL/GenBank/DDBJ whole genome shotgun (WGS) entry which is preliminary data.</text>
</comment>
<evidence type="ECO:0000256" key="11">
    <source>
        <dbReference type="ARBA" id="ARBA00025614"/>
    </source>
</evidence>
<dbReference type="InterPro" id="IPR002146">
    <property type="entry name" value="ATP_synth_b/b'su_bac/chlpt"/>
</dbReference>
<name>A0A2W4Q955_9GAMM</name>
<evidence type="ECO:0000256" key="3">
    <source>
        <dbReference type="ARBA" id="ARBA00022547"/>
    </source>
</evidence>